<evidence type="ECO:0000256" key="5">
    <source>
        <dbReference type="ARBA" id="ARBA00023002"/>
    </source>
</evidence>
<dbReference type="eggNOG" id="COG1071">
    <property type="taxonomic scope" value="Bacteria"/>
</dbReference>
<dbReference type="GO" id="GO:0004739">
    <property type="term" value="F:pyruvate dehydrogenase (acetyl-transferring) activity"/>
    <property type="evidence" value="ECO:0007669"/>
    <property type="project" value="UniProtKB-UniRule"/>
</dbReference>
<dbReference type="NCBIfam" id="TIGR03181">
    <property type="entry name" value="PDH_E1_alph_x"/>
    <property type="match status" value="1"/>
</dbReference>
<evidence type="ECO:0000256" key="2">
    <source>
        <dbReference type="ARBA" id="ARBA00011870"/>
    </source>
</evidence>
<keyword evidence="6 10" id="KW-0786">Thiamine pyrophosphate</keyword>
<reference evidence="13 14" key="2">
    <citation type="journal article" date="2016" name="Sci. Rep.">
        <title>A novel serine protease, Sep1, from Bacillus firmus DS-1 has nematicidal activity and degrades multiple intestinal-associated nematode proteins.</title>
        <authorList>
            <person name="Geng C."/>
            <person name="Nie X."/>
            <person name="Tang Z."/>
            <person name="Zhang Y."/>
            <person name="Lin J."/>
            <person name="Sun M."/>
            <person name="Peng D."/>
        </authorList>
    </citation>
    <scope>NUCLEOTIDE SEQUENCE [LARGE SCALE GENOMIC DNA]</scope>
    <source>
        <strain evidence="13 14">DS1</strain>
    </source>
</reference>
<comment type="caution">
    <text evidence="13">The sequence shown here is derived from an EMBL/GenBank/DDBJ whole genome shotgun (WGS) entry which is preliminary data.</text>
</comment>
<evidence type="ECO:0000313" key="13">
    <source>
        <dbReference type="EMBL" id="EWG09096.1"/>
    </source>
</evidence>
<accession>W7L0N0</accession>
<keyword evidence="7 10" id="KW-0670">Pyruvate</keyword>
<dbReference type="EC" id="1.2.4.1" evidence="3 10"/>
<gene>
    <name evidence="13" type="ORF">PBF_21078</name>
</gene>
<evidence type="ECO:0000256" key="3">
    <source>
        <dbReference type="ARBA" id="ARBA00012281"/>
    </source>
</evidence>
<evidence type="ECO:0000256" key="4">
    <source>
        <dbReference type="ARBA" id="ARBA00014159"/>
    </source>
</evidence>
<evidence type="ECO:0000256" key="9">
    <source>
        <dbReference type="ARBA" id="ARBA00051231"/>
    </source>
</evidence>
<feature type="region of interest" description="Disordered" evidence="11">
    <location>
        <begin position="276"/>
        <end position="296"/>
    </location>
</feature>
<dbReference type="InterPro" id="IPR029061">
    <property type="entry name" value="THDP-binding"/>
</dbReference>
<keyword evidence="5 10" id="KW-0560">Oxidoreductase</keyword>
<evidence type="ECO:0000259" key="12">
    <source>
        <dbReference type="Pfam" id="PF00676"/>
    </source>
</evidence>
<dbReference type="Pfam" id="PF00676">
    <property type="entry name" value="E1_dh"/>
    <property type="match status" value="1"/>
</dbReference>
<reference evidence="14" key="1">
    <citation type="submission" date="2013-03" db="EMBL/GenBank/DDBJ databases">
        <title>Draft genome sequence of Bacillus firmus DS1.</title>
        <authorList>
            <person name="Peng D."/>
            <person name="Zhu L."/>
            <person name="Sun M."/>
        </authorList>
    </citation>
    <scope>NUCLEOTIDE SEQUENCE [LARGE SCALE GENOMIC DNA]</scope>
    <source>
        <strain evidence="14">DS1</strain>
    </source>
</reference>
<dbReference type="EMBL" id="APVL01000022">
    <property type="protein sequence ID" value="EWG09096.1"/>
    <property type="molecule type" value="Genomic_DNA"/>
</dbReference>
<dbReference type="PANTHER" id="PTHR43380">
    <property type="entry name" value="2-OXOISOVALERATE DEHYDROGENASE SUBUNIT ALPHA, MITOCHONDRIAL"/>
    <property type="match status" value="1"/>
</dbReference>
<dbReference type="Gene3D" id="3.40.50.970">
    <property type="match status" value="1"/>
</dbReference>
<evidence type="ECO:0000256" key="1">
    <source>
        <dbReference type="ARBA" id="ARBA00001964"/>
    </source>
</evidence>
<proteinExistence type="predicted"/>
<dbReference type="CDD" id="cd02000">
    <property type="entry name" value="TPP_E1_PDC_ADC_BCADC"/>
    <property type="match status" value="1"/>
</dbReference>
<comment type="cofactor">
    <cofactor evidence="1 10">
        <name>thiamine diphosphate</name>
        <dbReference type="ChEBI" id="CHEBI:58937"/>
    </cofactor>
</comment>
<dbReference type="InterPro" id="IPR050771">
    <property type="entry name" value="Alpha-ketoacid_DH_E1_comp"/>
</dbReference>
<dbReference type="InterPro" id="IPR001017">
    <property type="entry name" value="DH_E1"/>
</dbReference>
<dbReference type="SUPFAM" id="SSF52518">
    <property type="entry name" value="Thiamin diphosphate-binding fold (THDP-binding)"/>
    <property type="match status" value="1"/>
</dbReference>
<dbReference type="Proteomes" id="UP000019270">
    <property type="component" value="Unassembled WGS sequence"/>
</dbReference>
<sequence length="372" mass="42144">MYRIKVLKIIYQPKGEKMENHFPIRRIMDENGTIINSEYKEKVTEKLVKELYRHMVRIRTFDRKAISLQRQGRIGTYAPYEGQEASQVGTAAALGENDWMFPTYRDHGAAMTFGHSLRNILLFWNGRNEGCVPPDGKKIFPPGIPIATQIPHAAGAAFAERKKGTANAAIAYFGDGATSEGDFHEGLNFASVFKAPVVFFNQNNQYAISVPIEKQMNTKTIAQKALAYDIPGVRIDGNDIFMVYFETLKALERARKGEGPTLIEAVTWRYGAHTTADDPSKYRDQSESNSRRQETDPVLRLERWMKNEGIFDEKWQQAAEEEAAAEIDKAVAEMEDFPPADPAVIFDHVFAEPTWQIKQQKEEYLKLIGGGR</sequence>
<evidence type="ECO:0000256" key="6">
    <source>
        <dbReference type="ARBA" id="ARBA00023052"/>
    </source>
</evidence>
<evidence type="ECO:0000256" key="8">
    <source>
        <dbReference type="ARBA" id="ARBA00025211"/>
    </source>
</evidence>
<organism evidence="13 14">
    <name type="scientific">Cytobacillus firmus DS1</name>
    <dbReference type="NCBI Taxonomy" id="1307436"/>
    <lineage>
        <taxon>Bacteria</taxon>
        <taxon>Bacillati</taxon>
        <taxon>Bacillota</taxon>
        <taxon>Bacilli</taxon>
        <taxon>Bacillales</taxon>
        <taxon>Bacillaceae</taxon>
        <taxon>Cytobacillus</taxon>
    </lineage>
</organism>
<feature type="domain" description="Dehydrogenase E1 component" evidence="12">
    <location>
        <begin position="53"/>
        <end position="341"/>
    </location>
</feature>
<dbReference type="GO" id="GO:0009083">
    <property type="term" value="P:branched-chain amino acid catabolic process"/>
    <property type="evidence" value="ECO:0007669"/>
    <property type="project" value="TreeGrafter"/>
</dbReference>
<dbReference type="AlphaFoldDB" id="W7L0N0"/>
<dbReference type="InterPro" id="IPR017596">
    <property type="entry name" value="PdhA/BkdA"/>
</dbReference>
<dbReference type="PATRIC" id="fig|1307436.3.peg.4500"/>
<comment type="function">
    <text evidence="8 10">The pyruvate dehydrogenase complex catalyzes the overall conversion of pyruvate to acetyl-CoA and CO(2). It contains multiple copies of three enzymatic components: pyruvate dehydrogenase (E1), dihydrolipoamide acetyltransferase (E2) and lipoamide dehydrogenase (E3).</text>
</comment>
<protein>
    <recommendedName>
        <fullName evidence="4 10">Pyruvate dehydrogenase E1 component subunit alpha</fullName>
        <ecNumber evidence="3 10">1.2.4.1</ecNumber>
    </recommendedName>
</protein>
<evidence type="ECO:0000256" key="11">
    <source>
        <dbReference type="SAM" id="MobiDB-lite"/>
    </source>
</evidence>
<dbReference type="PANTHER" id="PTHR43380:SF1">
    <property type="entry name" value="2-OXOISOVALERATE DEHYDROGENASE SUBUNIT ALPHA, MITOCHONDRIAL"/>
    <property type="match status" value="1"/>
</dbReference>
<evidence type="ECO:0000313" key="14">
    <source>
        <dbReference type="Proteomes" id="UP000019270"/>
    </source>
</evidence>
<comment type="catalytic activity">
    <reaction evidence="9 10">
        <text>N(6)-[(R)-lipoyl]-L-lysyl-[protein] + pyruvate + H(+) = N(6)-[(R)-S(8)-acetyldihydrolipoyl]-L-lysyl-[protein] + CO2</text>
        <dbReference type="Rhea" id="RHEA:19189"/>
        <dbReference type="Rhea" id="RHEA-COMP:10474"/>
        <dbReference type="Rhea" id="RHEA-COMP:10478"/>
        <dbReference type="ChEBI" id="CHEBI:15361"/>
        <dbReference type="ChEBI" id="CHEBI:15378"/>
        <dbReference type="ChEBI" id="CHEBI:16526"/>
        <dbReference type="ChEBI" id="CHEBI:83099"/>
        <dbReference type="ChEBI" id="CHEBI:83111"/>
        <dbReference type="EC" id="1.2.4.1"/>
    </reaction>
</comment>
<name>W7L0N0_CYTFI</name>
<evidence type="ECO:0000256" key="7">
    <source>
        <dbReference type="ARBA" id="ARBA00023317"/>
    </source>
</evidence>
<comment type="subunit">
    <text evidence="2 10">Heterodimer of an alpha and a beta chain.</text>
</comment>
<evidence type="ECO:0000256" key="10">
    <source>
        <dbReference type="RuleBase" id="RU366007"/>
    </source>
</evidence>